<evidence type="ECO:0000259" key="11">
    <source>
        <dbReference type="SMART" id="SM00829"/>
    </source>
</evidence>
<keyword evidence="5" id="KW-0809">Transit peptide</keyword>
<dbReference type="Proteomes" id="UP000633219">
    <property type="component" value="Unassembled WGS sequence"/>
</dbReference>
<dbReference type="CDD" id="cd08292">
    <property type="entry name" value="ETR_like_2"/>
    <property type="match status" value="1"/>
</dbReference>
<evidence type="ECO:0000256" key="4">
    <source>
        <dbReference type="ARBA" id="ARBA00022857"/>
    </source>
</evidence>
<keyword evidence="7" id="KW-0443">Lipid metabolism</keyword>
<keyword evidence="2" id="KW-0444">Lipid biosynthesis</keyword>
<dbReference type="EC" id="1.3.1.104" evidence="9"/>
<dbReference type="SMART" id="SM00829">
    <property type="entry name" value="PKS_ER"/>
    <property type="match status" value="1"/>
</dbReference>
<dbReference type="InterPro" id="IPR013154">
    <property type="entry name" value="ADH-like_N"/>
</dbReference>
<dbReference type="InterPro" id="IPR013149">
    <property type="entry name" value="ADH-like_C"/>
</dbReference>
<evidence type="ECO:0000256" key="2">
    <source>
        <dbReference type="ARBA" id="ARBA00022516"/>
    </source>
</evidence>
<dbReference type="InterPro" id="IPR011032">
    <property type="entry name" value="GroES-like_sf"/>
</dbReference>
<sequence>MRSATHAVFGEPSKVLTVSDLAVPEPDKGQVRIKTILAPIHNHDVLTVAGQYGYKPPLPAIGGTEAVGLIDSLGEGVEGLKIGQRVAVASVHGTWAEYFIAPAAGVVPMPDLISDEVAAQLIAMPLSALVLLDFLKVQPGQWVIQNAATGAVAKVLAMIAKARGIHVVNLVRREDGVEELKALGIGNVVSTVEVGWQDSVRAIVGSSSIAAAVDGVGGTASGDLLSLVGEGGLLVSFGAMSGEPMQLSAGDMIFKQVTVKGFWLAKLGSAMPRAEMGRLIGELVQLAASGKIKLQVEEVFALENISDAVAAAGRGGRKGKVLLRP</sequence>
<gene>
    <name evidence="12" type="ORF">JJB09_10405</name>
</gene>
<dbReference type="GO" id="GO:0141148">
    <property type="term" value="F:enoyl-[acyl-carrier-protein] reductase (NADPH) activity"/>
    <property type="evidence" value="ECO:0007669"/>
    <property type="project" value="UniProtKB-EC"/>
</dbReference>
<accession>A0A937CKS1</accession>
<evidence type="ECO:0000256" key="6">
    <source>
        <dbReference type="ARBA" id="ARBA00023002"/>
    </source>
</evidence>
<dbReference type="RefSeq" id="WP_201657168.1">
    <property type="nucleotide sequence ID" value="NZ_JAEQNC010000005.1"/>
</dbReference>
<dbReference type="InterPro" id="IPR020843">
    <property type="entry name" value="ER"/>
</dbReference>
<keyword evidence="13" id="KW-1185">Reference proteome</keyword>
<dbReference type="EMBL" id="JAEQNC010000005">
    <property type="protein sequence ID" value="MBL0372440.1"/>
    <property type="molecule type" value="Genomic_DNA"/>
</dbReference>
<feature type="domain" description="Enoyl reductase (ER)" evidence="11">
    <location>
        <begin position="10"/>
        <end position="323"/>
    </location>
</feature>
<organism evidence="12 13">
    <name type="scientific">Rhizobium setariae</name>
    <dbReference type="NCBI Taxonomy" id="2801340"/>
    <lineage>
        <taxon>Bacteria</taxon>
        <taxon>Pseudomonadati</taxon>
        <taxon>Pseudomonadota</taxon>
        <taxon>Alphaproteobacteria</taxon>
        <taxon>Hyphomicrobiales</taxon>
        <taxon>Rhizobiaceae</taxon>
        <taxon>Rhizobium/Agrobacterium group</taxon>
        <taxon>Rhizobium</taxon>
    </lineage>
</organism>
<comment type="catalytic activity">
    <reaction evidence="10">
        <text>a 2,3-saturated acyl-[ACP] + NADP(+) = a (2E)-enoyl-[ACP] + NADPH + H(+)</text>
        <dbReference type="Rhea" id="RHEA:22564"/>
        <dbReference type="Rhea" id="RHEA-COMP:9925"/>
        <dbReference type="Rhea" id="RHEA-COMP:9926"/>
        <dbReference type="ChEBI" id="CHEBI:15378"/>
        <dbReference type="ChEBI" id="CHEBI:57783"/>
        <dbReference type="ChEBI" id="CHEBI:58349"/>
        <dbReference type="ChEBI" id="CHEBI:78784"/>
        <dbReference type="ChEBI" id="CHEBI:78785"/>
        <dbReference type="EC" id="1.3.1.104"/>
    </reaction>
</comment>
<evidence type="ECO:0000256" key="10">
    <source>
        <dbReference type="ARBA" id="ARBA00048843"/>
    </source>
</evidence>
<evidence type="ECO:0000256" key="9">
    <source>
        <dbReference type="ARBA" id="ARBA00038963"/>
    </source>
</evidence>
<name>A0A937CKS1_9HYPH</name>
<dbReference type="AlphaFoldDB" id="A0A937CKS1"/>
<evidence type="ECO:0000256" key="5">
    <source>
        <dbReference type="ARBA" id="ARBA00022946"/>
    </source>
</evidence>
<evidence type="ECO:0000313" key="13">
    <source>
        <dbReference type="Proteomes" id="UP000633219"/>
    </source>
</evidence>
<evidence type="ECO:0000256" key="8">
    <source>
        <dbReference type="ARBA" id="ARBA00023160"/>
    </source>
</evidence>
<evidence type="ECO:0000256" key="7">
    <source>
        <dbReference type="ARBA" id="ARBA00023098"/>
    </source>
</evidence>
<dbReference type="Gene3D" id="3.90.180.10">
    <property type="entry name" value="Medium-chain alcohol dehydrogenases, catalytic domain"/>
    <property type="match status" value="1"/>
</dbReference>
<dbReference type="Pfam" id="PF00107">
    <property type="entry name" value="ADH_zinc_N"/>
    <property type="match status" value="1"/>
</dbReference>
<dbReference type="SUPFAM" id="SSF51735">
    <property type="entry name" value="NAD(P)-binding Rossmann-fold domains"/>
    <property type="match status" value="1"/>
</dbReference>
<proteinExistence type="inferred from homology"/>
<keyword evidence="4" id="KW-0521">NADP</keyword>
<keyword evidence="8" id="KW-0275">Fatty acid biosynthesis</keyword>
<protein>
    <recommendedName>
        <fullName evidence="9">enoyl-[acyl-carrier-protein] reductase</fullName>
        <ecNumber evidence="9">1.3.1.104</ecNumber>
    </recommendedName>
</protein>
<dbReference type="PANTHER" id="PTHR43981:SF2">
    <property type="entry name" value="ENOYL-[ACYL-CARRIER-PROTEIN] REDUCTASE, MITOCHONDRIAL"/>
    <property type="match status" value="1"/>
</dbReference>
<dbReference type="SUPFAM" id="SSF50129">
    <property type="entry name" value="GroES-like"/>
    <property type="match status" value="1"/>
</dbReference>
<evidence type="ECO:0000256" key="3">
    <source>
        <dbReference type="ARBA" id="ARBA00022832"/>
    </source>
</evidence>
<dbReference type="InterPro" id="IPR051034">
    <property type="entry name" value="Mito_Enoyl-ACP_Reductase"/>
</dbReference>
<dbReference type="InterPro" id="IPR036291">
    <property type="entry name" value="NAD(P)-bd_dom_sf"/>
</dbReference>
<keyword evidence="3" id="KW-0276">Fatty acid metabolism</keyword>
<reference evidence="12" key="1">
    <citation type="submission" date="2021-01" db="EMBL/GenBank/DDBJ databases">
        <title>Rhizobium sp. strain KVB221 16S ribosomal RNA gene Genome sequencing and assembly.</title>
        <authorList>
            <person name="Kang M."/>
        </authorList>
    </citation>
    <scope>NUCLEOTIDE SEQUENCE</scope>
    <source>
        <strain evidence="12">KVB221</strain>
    </source>
</reference>
<evidence type="ECO:0000256" key="1">
    <source>
        <dbReference type="ARBA" id="ARBA00010371"/>
    </source>
</evidence>
<dbReference type="Gene3D" id="3.40.50.720">
    <property type="entry name" value="NAD(P)-binding Rossmann-like Domain"/>
    <property type="match status" value="1"/>
</dbReference>
<evidence type="ECO:0000313" key="12">
    <source>
        <dbReference type="EMBL" id="MBL0372440.1"/>
    </source>
</evidence>
<keyword evidence="6" id="KW-0560">Oxidoreductase</keyword>
<dbReference type="Pfam" id="PF08240">
    <property type="entry name" value="ADH_N"/>
    <property type="match status" value="1"/>
</dbReference>
<comment type="similarity">
    <text evidence="1">Belongs to the zinc-containing alcohol dehydrogenase family. Quinone oxidoreductase subfamily.</text>
</comment>
<dbReference type="PANTHER" id="PTHR43981">
    <property type="entry name" value="ENOYL-[ACYL-CARRIER-PROTEIN] REDUCTASE, MITOCHONDRIAL"/>
    <property type="match status" value="1"/>
</dbReference>
<dbReference type="GO" id="GO:0006633">
    <property type="term" value="P:fatty acid biosynthetic process"/>
    <property type="evidence" value="ECO:0007669"/>
    <property type="project" value="UniProtKB-KW"/>
</dbReference>
<comment type="caution">
    <text evidence="12">The sequence shown here is derived from an EMBL/GenBank/DDBJ whole genome shotgun (WGS) entry which is preliminary data.</text>
</comment>